<gene>
    <name evidence="2" type="ORF">G8D99_14565</name>
</gene>
<dbReference type="KEGG" id="alj:G8D99_14565"/>
<protein>
    <recommendedName>
        <fullName evidence="4">Universal stress protein B</fullName>
    </recommendedName>
</protein>
<keyword evidence="3" id="KW-1185">Reference proteome</keyword>
<name>A0A6G8S7E4_9GAMM</name>
<dbReference type="AlphaFoldDB" id="A0A6G8S7E4"/>
<dbReference type="EMBL" id="CP049916">
    <property type="protein sequence ID" value="QIO10109.1"/>
    <property type="molecule type" value="Genomic_DNA"/>
</dbReference>
<feature type="transmembrane region" description="Helical" evidence="1">
    <location>
        <begin position="6"/>
        <end position="30"/>
    </location>
</feature>
<evidence type="ECO:0008006" key="4">
    <source>
        <dbReference type="Google" id="ProtNLM"/>
    </source>
</evidence>
<evidence type="ECO:0000313" key="2">
    <source>
        <dbReference type="EMBL" id="QIO10109.1"/>
    </source>
</evidence>
<accession>A0A6G8S7E4</accession>
<dbReference type="RefSeq" id="WP_166327115.1">
    <property type="nucleotide sequence ID" value="NZ_CP049916.1"/>
</dbReference>
<sequence length="100" mass="11658">MDKDIILGVLMLLLFLLSMTALSFSNYYFYLYLKKTAKVSGYLDFMAYNWGKRNAKNYRMMLSSARHKHEDLGKARKFVIAYQVLLGSAMILLLISFVIR</sequence>
<reference evidence="2 3" key="1">
    <citation type="submission" date="2020-03" db="EMBL/GenBank/DDBJ databases">
        <authorList>
            <person name="Zhu W."/>
        </authorList>
    </citation>
    <scope>NUCLEOTIDE SEQUENCE [LARGE SCALE GENOMIC DNA]</scope>
    <source>
        <strain evidence="2 3">185</strain>
    </source>
</reference>
<evidence type="ECO:0000313" key="3">
    <source>
        <dbReference type="Proteomes" id="UP000501939"/>
    </source>
</evidence>
<keyword evidence="1" id="KW-1133">Transmembrane helix</keyword>
<keyword evidence="1" id="KW-0812">Transmembrane</keyword>
<proteinExistence type="predicted"/>
<evidence type="ECO:0000256" key="1">
    <source>
        <dbReference type="SAM" id="Phobius"/>
    </source>
</evidence>
<dbReference type="Proteomes" id="UP000501939">
    <property type="component" value="Chromosome"/>
</dbReference>
<feature type="transmembrane region" description="Helical" evidence="1">
    <location>
        <begin position="78"/>
        <end position="99"/>
    </location>
</feature>
<organism evidence="2 3">
    <name type="scientific">Acinetobacter lanii</name>
    <dbReference type="NCBI Taxonomy" id="2715163"/>
    <lineage>
        <taxon>Bacteria</taxon>
        <taxon>Pseudomonadati</taxon>
        <taxon>Pseudomonadota</taxon>
        <taxon>Gammaproteobacteria</taxon>
        <taxon>Moraxellales</taxon>
        <taxon>Moraxellaceae</taxon>
        <taxon>Acinetobacter</taxon>
    </lineage>
</organism>
<keyword evidence="1" id="KW-0472">Membrane</keyword>